<dbReference type="Proteomes" id="UP000295304">
    <property type="component" value="Unassembled WGS sequence"/>
</dbReference>
<dbReference type="OrthoDB" id="5794490at2"/>
<dbReference type="PANTHER" id="PTHR37691:SF1">
    <property type="entry name" value="BLR3518 PROTEIN"/>
    <property type="match status" value="1"/>
</dbReference>
<evidence type="ECO:0000313" key="3">
    <source>
        <dbReference type="Proteomes" id="UP000295304"/>
    </source>
</evidence>
<comment type="caution">
    <text evidence="2">The sequence shown here is derived from an EMBL/GenBank/DDBJ whole genome shotgun (WGS) entry which is preliminary data.</text>
</comment>
<dbReference type="PANTHER" id="PTHR37691">
    <property type="entry name" value="BLR3518 PROTEIN"/>
    <property type="match status" value="1"/>
</dbReference>
<keyword evidence="3" id="KW-1185">Reference proteome</keyword>
<dbReference type="AlphaFoldDB" id="A0A4R3JE07"/>
<keyword evidence="1" id="KW-0732">Signal</keyword>
<organism evidence="2 3">
    <name type="scientific">Varunaivibrio sulfuroxidans</name>
    <dbReference type="NCBI Taxonomy" id="1773489"/>
    <lineage>
        <taxon>Bacteria</taxon>
        <taxon>Pseudomonadati</taxon>
        <taxon>Pseudomonadota</taxon>
        <taxon>Alphaproteobacteria</taxon>
        <taxon>Rhodospirillales</taxon>
        <taxon>Magnetovibrionaceae</taxon>
        <taxon>Varunaivibrio</taxon>
    </lineage>
</organism>
<reference evidence="2 3" key="1">
    <citation type="submission" date="2019-03" db="EMBL/GenBank/DDBJ databases">
        <title>Genomic Encyclopedia of Type Strains, Phase IV (KMG-IV): sequencing the most valuable type-strain genomes for metagenomic binning, comparative biology and taxonomic classification.</title>
        <authorList>
            <person name="Goeker M."/>
        </authorList>
    </citation>
    <scope>NUCLEOTIDE SEQUENCE [LARGE SCALE GENOMIC DNA]</scope>
    <source>
        <strain evidence="2 3">DSM 101688</strain>
    </source>
</reference>
<protein>
    <submittedName>
        <fullName evidence="2">Uncharacterized protein</fullName>
    </submittedName>
</protein>
<evidence type="ECO:0000256" key="1">
    <source>
        <dbReference type="SAM" id="SignalP"/>
    </source>
</evidence>
<name>A0A4R3JE07_9PROT</name>
<feature type="signal peptide" evidence="1">
    <location>
        <begin position="1"/>
        <end position="23"/>
    </location>
</feature>
<evidence type="ECO:0000313" key="2">
    <source>
        <dbReference type="EMBL" id="TCS64299.1"/>
    </source>
</evidence>
<dbReference type="EMBL" id="SLZW01000002">
    <property type="protein sequence ID" value="TCS64299.1"/>
    <property type="molecule type" value="Genomic_DNA"/>
</dbReference>
<dbReference type="InterPro" id="IPR003787">
    <property type="entry name" value="Sulphur_relay_DsrE/F-like"/>
</dbReference>
<dbReference type="Pfam" id="PF02635">
    <property type="entry name" value="DsrE"/>
    <property type="match status" value="1"/>
</dbReference>
<dbReference type="Gene3D" id="3.40.1260.10">
    <property type="entry name" value="DsrEFH-like"/>
    <property type="match status" value="1"/>
</dbReference>
<dbReference type="PROSITE" id="PS51257">
    <property type="entry name" value="PROKAR_LIPOPROTEIN"/>
    <property type="match status" value="1"/>
</dbReference>
<proteinExistence type="predicted"/>
<gene>
    <name evidence="2" type="ORF">EDD55_102342</name>
</gene>
<feature type="chain" id="PRO_5020731432" evidence="1">
    <location>
        <begin position="24"/>
        <end position="148"/>
    </location>
</feature>
<dbReference type="RefSeq" id="WP_132938245.1">
    <property type="nucleotide sequence ID" value="NZ_CP119676.1"/>
</dbReference>
<accession>A0A4R3JE07</accession>
<sequence length="148" mass="16525">MQFRQWVGVFLVFVACGISTAKAQEFADPQPTMDNPRRIVLGVDTKDVARLNNILYNTVNLQKNYGQDNVEIAIIAYGPGVRMLLKGSPVAERVRSLMMYGVKFIACQNTMDTLHKTKADLIDGVSVVRSGLAEIVERRLKGWVDIKP</sequence>
<dbReference type="InterPro" id="IPR027396">
    <property type="entry name" value="DsrEFH-like"/>
</dbReference>
<dbReference type="SUPFAM" id="SSF75169">
    <property type="entry name" value="DsrEFH-like"/>
    <property type="match status" value="1"/>
</dbReference>